<sequence>MSQPVDSGREQLARAARRHSTATVLYHHAVAERLGLGPSDHKCLDLLLQHGELTGSRLARMTGLTTGAVTGVVARLEAAGFLHRRPDPADGRRQLLRPVPERVEEVAAVFAEDGPDLDRLTAGMTREQVDAVLTFLSRATDELAACASRLRARALLVGAARASSRAPTHPERAEEDA</sequence>
<dbReference type="GO" id="GO:0003700">
    <property type="term" value="F:DNA-binding transcription factor activity"/>
    <property type="evidence" value="ECO:0007669"/>
    <property type="project" value="InterPro"/>
</dbReference>
<dbReference type="Gene3D" id="1.10.10.10">
    <property type="entry name" value="Winged helix-like DNA-binding domain superfamily/Winged helix DNA-binding domain"/>
    <property type="match status" value="1"/>
</dbReference>
<dbReference type="GO" id="GO:0006950">
    <property type="term" value="P:response to stress"/>
    <property type="evidence" value="ECO:0007669"/>
    <property type="project" value="TreeGrafter"/>
</dbReference>
<dbReference type="OrthoDB" id="162531at2"/>
<protein>
    <submittedName>
        <fullName evidence="2">DNA-binding transcriptional regulator, MarR family</fullName>
    </submittedName>
</protein>
<accession>A0A1M7UCV0</accession>
<keyword evidence="2" id="KW-0238">DNA-binding</keyword>
<organism evidence="2 3">
    <name type="scientific">Geodermatophilus obscurus</name>
    <dbReference type="NCBI Taxonomy" id="1861"/>
    <lineage>
        <taxon>Bacteria</taxon>
        <taxon>Bacillati</taxon>
        <taxon>Actinomycetota</taxon>
        <taxon>Actinomycetes</taxon>
        <taxon>Geodermatophilales</taxon>
        <taxon>Geodermatophilaceae</taxon>
        <taxon>Geodermatophilus</taxon>
    </lineage>
</organism>
<evidence type="ECO:0000313" key="3">
    <source>
        <dbReference type="Proteomes" id="UP000184428"/>
    </source>
</evidence>
<dbReference type="EMBL" id="FRDM01000015">
    <property type="protein sequence ID" value="SHN80677.1"/>
    <property type="molecule type" value="Genomic_DNA"/>
</dbReference>
<dbReference type="PROSITE" id="PS50995">
    <property type="entry name" value="HTH_MARR_2"/>
    <property type="match status" value="1"/>
</dbReference>
<dbReference type="InterPro" id="IPR000835">
    <property type="entry name" value="HTH_MarR-typ"/>
</dbReference>
<feature type="domain" description="HTH marR-type" evidence="1">
    <location>
        <begin position="9"/>
        <end position="141"/>
    </location>
</feature>
<proteinExistence type="predicted"/>
<dbReference type="GO" id="GO:0003677">
    <property type="term" value="F:DNA binding"/>
    <property type="evidence" value="ECO:0007669"/>
    <property type="project" value="UniProtKB-KW"/>
</dbReference>
<reference evidence="2 3" key="1">
    <citation type="submission" date="2016-12" db="EMBL/GenBank/DDBJ databases">
        <authorList>
            <person name="Song W.-J."/>
            <person name="Kurnit D.M."/>
        </authorList>
    </citation>
    <scope>NUCLEOTIDE SEQUENCE [LARGE SCALE GENOMIC DNA]</scope>
    <source>
        <strain evidence="2 3">DSM 43162</strain>
    </source>
</reference>
<evidence type="ECO:0000259" key="1">
    <source>
        <dbReference type="PROSITE" id="PS50995"/>
    </source>
</evidence>
<dbReference type="PANTHER" id="PTHR33164">
    <property type="entry name" value="TRANSCRIPTIONAL REGULATOR, MARR FAMILY"/>
    <property type="match status" value="1"/>
</dbReference>
<dbReference type="PANTHER" id="PTHR33164:SF106">
    <property type="entry name" value="TRANSCRIPTIONAL REGULATORY PROTEIN"/>
    <property type="match status" value="1"/>
</dbReference>
<dbReference type="SUPFAM" id="SSF46785">
    <property type="entry name" value="Winged helix' DNA-binding domain"/>
    <property type="match status" value="1"/>
</dbReference>
<dbReference type="Proteomes" id="UP000184428">
    <property type="component" value="Unassembled WGS sequence"/>
</dbReference>
<dbReference type="SMART" id="SM00347">
    <property type="entry name" value="HTH_MARR"/>
    <property type="match status" value="1"/>
</dbReference>
<name>A0A1M7UCV0_9ACTN</name>
<evidence type="ECO:0000313" key="2">
    <source>
        <dbReference type="EMBL" id="SHN80677.1"/>
    </source>
</evidence>
<dbReference type="InterPro" id="IPR036388">
    <property type="entry name" value="WH-like_DNA-bd_sf"/>
</dbReference>
<dbReference type="Pfam" id="PF12802">
    <property type="entry name" value="MarR_2"/>
    <property type="match status" value="1"/>
</dbReference>
<dbReference type="InterPro" id="IPR036390">
    <property type="entry name" value="WH_DNA-bd_sf"/>
</dbReference>
<dbReference type="AlphaFoldDB" id="A0A1M7UCV0"/>
<dbReference type="InterPro" id="IPR039422">
    <property type="entry name" value="MarR/SlyA-like"/>
</dbReference>
<dbReference type="RefSeq" id="WP_072919259.1">
    <property type="nucleotide sequence ID" value="NZ_FRDM01000015.1"/>
</dbReference>
<gene>
    <name evidence="2" type="ORF">SAMN05660350_02969</name>
</gene>